<dbReference type="AlphaFoldDB" id="A0A0N4Y906"/>
<dbReference type="EMBL" id="UYSL01020849">
    <property type="protein sequence ID" value="VDL76345.1"/>
    <property type="molecule type" value="Genomic_DNA"/>
</dbReference>
<evidence type="ECO:0000313" key="4">
    <source>
        <dbReference type="WBParaSite" id="NBR_0001275501-mRNA-1"/>
    </source>
</evidence>
<feature type="compositionally biased region" description="Polar residues" evidence="1">
    <location>
        <begin position="65"/>
        <end position="86"/>
    </location>
</feature>
<name>A0A0N4Y906_NIPBR</name>
<gene>
    <name evidence="2" type="ORF">NBR_LOCUS12756</name>
</gene>
<proteinExistence type="predicted"/>
<accession>A0A0N4Y906</accession>
<organism evidence="4">
    <name type="scientific">Nippostrongylus brasiliensis</name>
    <name type="common">Rat hookworm</name>
    <dbReference type="NCBI Taxonomy" id="27835"/>
    <lineage>
        <taxon>Eukaryota</taxon>
        <taxon>Metazoa</taxon>
        <taxon>Ecdysozoa</taxon>
        <taxon>Nematoda</taxon>
        <taxon>Chromadorea</taxon>
        <taxon>Rhabditida</taxon>
        <taxon>Rhabditina</taxon>
        <taxon>Rhabditomorpha</taxon>
        <taxon>Strongyloidea</taxon>
        <taxon>Heligmosomidae</taxon>
        <taxon>Nippostrongylus</taxon>
    </lineage>
</organism>
<evidence type="ECO:0000313" key="3">
    <source>
        <dbReference type="Proteomes" id="UP000271162"/>
    </source>
</evidence>
<reference evidence="4" key="1">
    <citation type="submission" date="2017-02" db="UniProtKB">
        <authorList>
            <consortium name="WormBaseParasite"/>
        </authorList>
    </citation>
    <scope>IDENTIFICATION</scope>
</reference>
<feature type="region of interest" description="Disordered" evidence="1">
    <location>
        <begin position="62"/>
        <end position="86"/>
    </location>
</feature>
<reference evidence="2 3" key="2">
    <citation type="submission" date="2018-11" db="EMBL/GenBank/DDBJ databases">
        <authorList>
            <consortium name="Pathogen Informatics"/>
        </authorList>
    </citation>
    <scope>NUCLEOTIDE SEQUENCE [LARGE SCALE GENOMIC DNA]</scope>
</reference>
<dbReference type="Proteomes" id="UP000271162">
    <property type="component" value="Unassembled WGS sequence"/>
</dbReference>
<protein>
    <submittedName>
        <fullName evidence="2 4">Uncharacterized protein</fullName>
    </submittedName>
</protein>
<keyword evidence="3" id="KW-1185">Reference proteome</keyword>
<evidence type="ECO:0000313" key="2">
    <source>
        <dbReference type="EMBL" id="VDL76345.1"/>
    </source>
</evidence>
<sequence>MGSCLLELYLNIQNTSKTFHMEYYVDNGVFVGTGSEVTNKAISICAPIRSPLSSEIRTMPRLNSPRVSPSFPNHNALMQQDTRNIE</sequence>
<evidence type="ECO:0000256" key="1">
    <source>
        <dbReference type="SAM" id="MobiDB-lite"/>
    </source>
</evidence>
<dbReference type="WBParaSite" id="NBR_0001275501-mRNA-1">
    <property type="protein sequence ID" value="NBR_0001275501-mRNA-1"/>
    <property type="gene ID" value="NBR_0001275501"/>
</dbReference>